<dbReference type="EMBL" id="JACGWZ010000002">
    <property type="protein sequence ID" value="MBA8824578.1"/>
    <property type="molecule type" value="Genomic_DNA"/>
</dbReference>
<dbReference type="RefSeq" id="WP_182543832.1">
    <property type="nucleotide sequence ID" value="NZ_JACGWZ010000002.1"/>
</dbReference>
<sequence>MKAAKTTRIAYSDGLNPGKQAALTEQARRPGRVRAKVWREYGALAGVGVTDRDIRDRWLADGTADQFGVLANAWKETLRDTIADIATYREAATAPVRRAIARLAVSEAERKRLYTALRRDTWPQDGYLSRMMRQHWRHGHSRVANRIIVRADQYTTWAHPASGNVWLSVPGLERRSPVRIPLNTNVAPSGTLRLILRDGRVEVHHQIDAATMPTSQRPCGTGDVGVDKGYAEALVDSHGNHHGDGLGELLASESDHRKCKGQSRSKLRALAQHELAQGNRAKHDRIVANNLGTVKWQRRAHRLEQRVRTLCFTAAHQVCDHANHVVAEDLAKPFSARHSRGRTTNRRLNQWTKGVLAEALSSASERRSSALSPVNAAYTSQVAPCCGCLGDRAGDRLHCTRCGDVWRADHAAAITILRRHGDPDISLHTPHKRVRQILQDRDRRSEETAPPGLRPPDGWRAKHP</sequence>
<evidence type="ECO:0000256" key="2">
    <source>
        <dbReference type="SAM" id="MobiDB-lite"/>
    </source>
</evidence>
<evidence type="ECO:0000256" key="1">
    <source>
        <dbReference type="ARBA" id="ARBA00023125"/>
    </source>
</evidence>
<protein>
    <recommendedName>
        <fullName evidence="3">Cas12f1-like TNB domain-containing protein</fullName>
    </recommendedName>
</protein>
<evidence type="ECO:0000313" key="5">
    <source>
        <dbReference type="Proteomes" id="UP000569329"/>
    </source>
</evidence>
<feature type="domain" description="Cas12f1-like TNB" evidence="3">
    <location>
        <begin position="358"/>
        <end position="416"/>
    </location>
</feature>
<dbReference type="Proteomes" id="UP000569329">
    <property type="component" value="Unassembled WGS sequence"/>
</dbReference>
<dbReference type="InterPro" id="IPR010095">
    <property type="entry name" value="Cas12f1-like_TNB"/>
</dbReference>
<dbReference type="Pfam" id="PF07282">
    <property type="entry name" value="Cas12f1-like_TNB"/>
    <property type="match status" value="1"/>
</dbReference>
<dbReference type="AlphaFoldDB" id="A0A839E0S3"/>
<evidence type="ECO:0000313" key="4">
    <source>
        <dbReference type="EMBL" id="MBA8824578.1"/>
    </source>
</evidence>
<keyword evidence="5" id="KW-1185">Reference proteome</keyword>
<organism evidence="4 5">
    <name type="scientific">Halosaccharopolyspora lacisalsi</name>
    <dbReference type="NCBI Taxonomy" id="1000566"/>
    <lineage>
        <taxon>Bacteria</taxon>
        <taxon>Bacillati</taxon>
        <taxon>Actinomycetota</taxon>
        <taxon>Actinomycetes</taxon>
        <taxon>Pseudonocardiales</taxon>
        <taxon>Pseudonocardiaceae</taxon>
        <taxon>Halosaccharopolyspora</taxon>
    </lineage>
</organism>
<accession>A0A839E0S3</accession>
<gene>
    <name evidence="4" type="ORF">FHX42_001925</name>
</gene>
<keyword evidence="1" id="KW-0238">DNA-binding</keyword>
<name>A0A839E0S3_9PSEU</name>
<reference evidence="4 5" key="1">
    <citation type="submission" date="2020-07" db="EMBL/GenBank/DDBJ databases">
        <title>Sequencing the genomes of 1000 actinobacteria strains.</title>
        <authorList>
            <person name="Klenk H.-P."/>
        </authorList>
    </citation>
    <scope>NUCLEOTIDE SEQUENCE [LARGE SCALE GENOMIC DNA]</scope>
    <source>
        <strain evidence="4 5">DSM 45975</strain>
    </source>
</reference>
<proteinExistence type="predicted"/>
<comment type="caution">
    <text evidence="4">The sequence shown here is derived from an EMBL/GenBank/DDBJ whole genome shotgun (WGS) entry which is preliminary data.</text>
</comment>
<dbReference type="GO" id="GO:0003677">
    <property type="term" value="F:DNA binding"/>
    <property type="evidence" value="ECO:0007669"/>
    <property type="project" value="UniProtKB-KW"/>
</dbReference>
<evidence type="ECO:0000259" key="3">
    <source>
        <dbReference type="Pfam" id="PF07282"/>
    </source>
</evidence>
<feature type="region of interest" description="Disordered" evidence="2">
    <location>
        <begin position="439"/>
        <end position="464"/>
    </location>
</feature>